<dbReference type="InterPro" id="IPR029861">
    <property type="entry name" value="VSIG1"/>
</dbReference>
<feature type="non-terminal residue" evidence="13">
    <location>
        <position position="361"/>
    </location>
</feature>
<keyword evidence="9" id="KW-0393">Immunoglobulin domain</keyword>
<proteinExistence type="predicted"/>
<name>A0A8X8BPY5_POLSE</name>
<evidence type="ECO:0000256" key="10">
    <source>
        <dbReference type="SAM" id="MobiDB-lite"/>
    </source>
</evidence>
<dbReference type="SUPFAM" id="SSF48726">
    <property type="entry name" value="Immunoglobulin"/>
    <property type="match status" value="2"/>
</dbReference>
<dbReference type="GO" id="GO:0003382">
    <property type="term" value="P:epithelial cell morphogenesis"/>
    <property type="evidence" value="ECO:0007669"/>
    <property type="project" value="InterPro"/>
</dbReference>
<keyword evidence="7 11" id="KW-0472">Membrane</keyword>
<dbReference type="EMBL" id="JAATIS010003638">
    <property type="protein sequence ID" value="KAG2463526.1"/>
    <property type="molecule type" value="Genomic_DNA"/>
</dbReference>
<reference evidence="13 14" key="1">
    <citation type="journal article" date="2021" name="Cell">
        <title>Tracing the genetic footprints of vertebrate landing in non-teleost ray-finned fishes.</title>
        <authorList>
            <person name="Bi X."/>
            <person name="Wang K."/>
            <person name="Yang L."/>
            <person name="Pan H."/>
            <person name="Jiang H."/>
            <person name="Wei Q."/>
            <person name="Fang M."/>
            <person name="Yu H."/>
            <person name="Zhu C."/>
            <person name="Cai Y."/>
            <person name="He Y."/>
            <person name="Gan X."/>
            <person name="Zeng H."/>
            <person name="Yu D."/>
            <person name="Zhu Y."/>
            <person name="Jiang H."/>
            <person name="Qiu Q."/>
            <person name="Yang H."/>
            <person name="Zhang Y.E."/>
            <person name="Wang W."/>
            <person name="Zhu M."/>
            <person name="He S."/>
            <person name="Zhang G."/>
        </authorList>
    </citation>
    <scope>NUCLEOTIDE SEQUENCE [LARGE SCALE GENOMIC DNA]</scope>
    <source>
        <strain evidence="13">Bchr_013</strain>
    </source>
</reference>
<evidence type="ECO:0000256" key="2">
    <source>
        <dbReference type="ARBA" id="ARBA00017514"/>
    </source>
</evidence>
<dbReference type="GO" id="GO:0030277">
    <property type="term" value="P:maintenance of gastrointestinal epithelium"/>
    <property type="evidence" value="ECO:0007669"/>
    <property type="project" value="InterPro"/>
</dbReference>
<keyword evidence="8" id="KW-1015">Disulfide bond</keyword>
<protein>
    <recommendedName>
        <fullName evidence="2">V-set and immunoglobulin domain-containing protein 1</fullName>
    </recommendedName>
</protein>
<evidence type="ECO:0000256" key="1">
    <source>
        <dbReference type="ARBA" id="ARBA00004479"/>
    </source>
</evidence>
<feature type="region of interest" description="Disordered" evidence="10">
    <location>
        <begin position="309"/>
        <end position="361"/>
    </location>
</feature>
<organism evidence="13 14">
    <name type="scientific">Polypterus senegalus</name>
    <name type="common">Senegal bichir</name>
    <dbReference type="NCBI Taxonomy" id="55291"/>
    <lineage>
        <taxon>Eukaryota</taxon>
        <taxon>Metazoa</taxon>
        <taxon>Chordata</taxon>
        <taxon>Craniata</taxon>
        <taxon>Vertebrata</taxon>
        <taxon>Euteleostomi</taxon>
        <taxon>Actinopterygii</taxon>
        <taxon>Polypteriformes</taxon>
        <taxon>Polypteridae</taxon>
        <taxon>Polypterus</taxon>
    </lineage>
</organism>
<evidence type="ECO:0000256" key="9">
    <source>
        <dbReference type="ARBA" id="ARBA00023319"/>
    </source>
</evidence>
<dbReference type="PANTHER" id="PTHR44974">
    <property type="entry name" value="V-SET AND IMMUNOGLOBULIN DOMAIN-CONTAINING PROTEIN 1"/>
    <property type="match status" value="1"/>
</dbReference>
<comment type="caution">
    <text evidence="13">The sequence shown here is derived from an EMBL/GenBank/DDBJ whole genome shotgun (WGS) entry which is preliminary data.</text>
</comment>
<keyword evidence="14" id="KW-1185">Reference proteome</keyword>
<dbReference type="AlphaFoldDB" id="A0A8X8BPY5"/>
<keyword evidence="4" id="KW-0732">Signal</keyword>
<evidence type="ECO:0000256" key="6">
    <source>
        <dbReference type="ARBA" id="ARBA00022989"/>
    </source>
</evidence>
<dbReference type="Pfam" id="PF07686">
    <property type="entry name" value="V-set"/>
    <property type="match status" value="1"/>
</dbReference>
<sequence>MLEKALFIITKLFMDGWEKLLSENVLVPFFIYGLGLGHHHCKFTQEWQQAGVLNAMQVSTPTPRINTTAGGNVTLQCNFQTSAALTNLFIQWQFTDSRLQHNSVYAYINGKGSTSPKYEGRVFASAPNSATINITNMQPSDSGTYVCEVMNVPDIEGTTQASILVSVLAPPSKPYCAAHGTEERGNLITLTCSSNMGLPSPLYTWSKLENGVEKVPNGIMDTTSGSLKISNLSMVEFGLYQCNASNILGSATCTVELTHGEMSGAIVGGIFGAILIAIIIVIVVCVVKSKKMKRKNINENKTAKELNAVPGKDESTRYKSGSSEEAAPMNAAVENQAEPHILEIKSDDETQSLHNSEKAEA</sequence>
<dbReference type="SMART" id="SM00406">
    <property type="entry name" value="IGv"/>
    <property type="match status" value="1"/>
</dbReference>
<evidence type="ECO:0000256" key="5">
    <source>
        <dbReference type="ARBA" id="ARBA00022737"/>
    </source>
</evidence>
<dbReference type="InterPro" id="IPR003598">
    <property type="entry name" value="Ig_sub2"/>
</dbReference>
<comment type="subcellular location">
    <subcellularLocation>
        <location evidence="1">Membrane</location>
        <topology evidence="1">Single-pass type I membrane protein</topology>
    </subcellularLocation>
</comment>
<keyword evidence="5" id="KW-0677">Repeat</keyword>
<keyword evidence="3 11" id="KW-0812">Transmembrane</keyword>
<feature type="domain" description="Ig-like" evidence="12">
    <location>
        <begin position="56"/>
        <end position="166"/>
    </location>
</feature>
<evidence type="ECO:0000256" key="3">
    <source>
        <dbReference type="ARBA" id="ARBA00022692"/>
    </source>
</evidence>
<dbReference type="PROSITE" id="PS50835">
    <property type="entry name" value="IG_LIKE"/>
    <property type="match status" value="2"/>
</dbReference>
<dbReference type="Pfam" id="PF13927">
    <property type="entry name" value="Ig_3"/>
    <property type="match status" value="1"/>
</dbReference>
<feature type="non-terminal residue" evidence="13">
    <location>
        <position position="1"/>
    </location>
</feature>
<evidence type="ECO:0000256" key="8">
    <source>
        <dbReference type="ARBA" id="ARBA00023157"/>
    </source>
</evidence>
<dbReference type="PANTHER" id="PTHR44974:SF1">
    <property type="entry name" value="V-SET AND IMMUNOGLOBULIN DOMAIN-CONTAINING PROTEIN 1"/>
    <property type="match status" value="1"/>
</dbReference>
<dbReference type="CDD" id="cd00096">
    <property type="entry name" value="Ig"/>
    <property type="match status" value="1"/>
</dbReference>
<evidence type="ECO:0000256" key="4">
    <source>
        <dbReference type="ARBA" id="ARBA00022729"/>
    </source>
</evidence>
<dbReference type="InterPro" id="IPR013783">
    <property type="entry name" value="Ig-like_fold"/>
</dbReference>
<dbReference type="InterPro" id="IPR007110">
    <property type="entry name" value="Ig-like_dom"/>
</dbReference>
<accession>A0A8X8BPY5</accession>
<dbReference type="SMART" id="SM00409">
    <property type="entry name" value="IG"/>
    <property type="match status" value="2"/>
</dbReference>
<dbReference type="SMART" id="SM00408">
    <property type="entry name" value="IGc2"/>
    <property type="match status" value="2"/>
</dbReference>
<evidence type="ECO:0000259" key="12">
    <source>
        <dbReference type="PROSITE" id="PS50835"/>
    </source>
</evidence>
<keyword evidence="6 11" id="KW-1133">Transmembrane helix</keyword>
<dbReference type="InterPro" id="IPR013106">
    <property type="entry name" value="Ig_V-set"/>
</dbReference>
<gene>
    <name evidence="13" type="primary">Vsig1</name>
    <name evidence="13" type="ORF">GTO96_0003080</name>
</gene>
<dbReference type="Proteomes" id="UP000886611">
    <property type="component" value="Unassembled WGS sequence"/>
</dbReference>
<feature type="transmembrane region" description="Helical" evidence="11">
    <location>
        <begin position="262"/>
        <end position="287"/>
    </location>
</feature>
<feature type="domain" description="Ig-like" evidence="12">
    <location>
        <begin position="170"/>
        <end position="258"/>
    </location>
</feature>
<evidence type="ECO:0000256" key="7">
    <source>
        <dbReference type="ARBA" id="ARBA00023136"/>
    </source>
</evidence>
<dbReference type="InterPro" id="IPR036179">
    <property type="entry name" value="Ig-like_dom_sf"/>
</dbReference>
<evidence type="ECO:0000313" key="14">
    <source>
        <dbReference type="Proteomes" id="UP000886611"/>
    </source>
</evidence>
<dbReference type="GO" id="GO:0016323">
    <property type="term" value="C:basolateral plasma membrane"/>
    <property type="evidence" value="ECO:0007669"/>
    <property type="project" value="TreeGrafter"/>
</dbReference>
<dbReference type="InterPro" id="IPR003599">
    <property type="entry name" value="Ig_sub"/>
</dbReference>
<evidence type="ECO:0000256" key="11">
    <source>
        <dbReference type="SAM" id="Phobius"/>
    </source>
</evidence>
<dbReference type="Gene3D" id="2.60.40.10">
    <property type="entry name" value="Immunoglobulins"/>
    <property type="match status" value="2"/>
</dbReference>
<evidence type="ECO:0000313" key="13">
    <source>
        <dbReference type="EMBL" id="KAG2463526.1"/>
    </source>
</evidence>